<comment type="caution">
    <text evidence="2">The sequence shown here is derived from an EMBL/GenBank/DDBJ whole genome shotgun (WGS) entry which is preliminary data.</text>
</comment>
<protein>
    <submittedName>
        <fullName evidence="2">Uncharacterized protein</fullName>
    </submittedName>
</protein>
<evidence type="ECO:0000313" key="3">
    <source>
        <dbReference type="Proteomes" id="UP000198263"/>
    </source>
</evidence>
<reference evidence="2 3" key="1">
    <citation type="submission" date="2016-01" db="EMBL/GenBank/DDBJ databases">
        <authorList>
            <person name="Peeters C."/>
        </authorList>
    </citation>
    <scope>NUCLEOTIDE SEQUENCE [LARGE SCALE GENOMIC DNA]</scope>
    <source>
        <strain evidence="2">LMG 29315</strain>
    </source>
</reference>
<keyword evidence="3" id="KW-1185">Reference proteome</keyword>
<accession>A0A658QXF3</accession>
<gene>
    <name evidence="2" type="ORF">AWB72_02684</name>
</gene>
<organism evidence="2 3">
    <name type="scientific">Caballeronia concitans</name>
    <dbReference type="NCBI Taxonomy" id="1777133"/>
    <lineage>
        <taxon>Bacteria</taxon>
        <taxon>Pseudomonadati</taxon>
        <taxon>Pseudomonadota</taxon>
        <taxon>Betaproteobacteria</taxon>
        <taxon>Burkholderiales</taxon>
        <taxon>Burkholderiaceae</taxon>
        <taxon>Caballeronia</taxon>
    </lineage>
</organism>
<dbReference type="Proteomes" id="UP000198263">
    <property type="component" value="Unassembled WGS sequence"/>
</dbReference>
<proteinExistence type="predicted"/>
<name>A0A658QXF3_9BURK</name>
<evidence type="ECO:0000313" key="2">
    <source>
        <dbReference type="EMBL" id="SAL31007.1"/>
    </source>
</evidence>
<evidence type="ECO:0000256" key="1">
    <source>
        <dbReference type="SAM" id="MobiDB-lite"/>
    </source>
</evidence>
<feature type="region of interest" description="Disordered" evidence="1">
    <location>
        <begin position="98"/>
        <end position="126"/>
    </location>
</feature>
<sequence length="126" mass="13901">MCRRAFVAHSLLNKNRHTQEIKTMKATIVSHEKPPESGAAEIHRFKFKLDDGNAPPLTESISLRTARVIVDNLADGNAFIKMLHAIVRTPPDDYDSLVGKGFPDHYSNSPSGEHRMPGPDSEGPCP</sequence>
<dbReference type="AlphaFoldDB" id="A0A658QXF3"/>
<dbReference type="EMBL" id="FCNV02000004">
    <property type="protein sequence ID" value="SAL31007.1"/>
    <property type="molecule type" value="Genomic_DNA"/>
</dbReference>